<dbReference type="EMBL" id="BSPC01000010">
    <property type="protein sequence ID" value="GLS18262.1"/>
    <property type="molecule type" value="Genomic_DNA"/>
</dbReference>
<name>A0ABQ6CF75_9HYPH</name>
<comment type="caution">
    <text evidence="1">The sequence shown here is derived from an EMBL/GenBank/DDBJ whole genome shotgun (WGS) entry which is preliminary data.</text>
</comment>
<accession>A0ABQ6CF75</accession>
<organism evidence="1 2">
    <name type="scientific">Labrys miyagiensis</name>
    <dbReference type="NCBI Taxonomy" id="346912"/>
    <lineage>
        <taxon>Bacteria</taxon>
        <taxon>Pseudomonadati</taxon>
        <taxon>Pseudomonadota</taxon>
        <taxon>Alphaproteobacteria</taxon>
        <taxon>Hyphomicrobiales</taxon>
        <taxon>Xanthobacteraceae</taxon>
        <taxon>Labrys</taxon>
    </lineage>
</organism>
<gene>
    <name evidence="1" type="ORF">GCM10007874_12780</name>
</gene>
<sequence>MISGLVSLGIAGDYVYFGAIREMLPLKASLIVAPRRPPTSVG</sequence>
<evidence type="ECO:0000313" key="2">
    <source>
        <dbReference type="Proteomes" id="UP001156882"/>
    </source>
</evidence>
<evidence type="ECO:0000313" key="1">
    <source>
        <dbReference type="EMBL" id="GLS18262.1"/>
    </source>
</evidence>
<protein>
    <submittedName>
        <fullName evidence="1">Uncharacterized protein</fullName>
    </submittedName>
</protein>
<dbReference type="Proteomes" id="UP001156882">
    <property type="component" value="Unassembled WGS sequence"/>
</dbReference>
<reference evidence="2" key="1">
    <citation type="journal article" date="2019" name="Int. J. Syst. Evol. Microbiol.">
        <title>The Global Catalogue of Microorganisms (GCM) 10K type strain sequencing project: providing services to taxonomists for standard genome sequencing and annotation.</title>
        <authorList>
            <consortium name="The Broad Institute Genomics Platform"/>
            <consortium name="The Broad Institute Genome Sequencing Center for Infectious Disease"/>
            <person name="Wu L."/>
            <person name="Ma J."/>
        </authorList>
    </citation>
    <scope>NUCLEOTIDE SEQUENCE [LARGE SCALE GENOMIC DNA]</scope>
    <source>
        <strain evidence="2">NBRC 101365</strain>
    </source>
</reference>
<proteinExistence type="predicted"/>
<keyword evidence="2" id="KW-1185">Reference proteome</keyword>